<accession>S4Y0Q7</accession>
<dbReference type="Proteomes" id="UP000014803">
    <property type="component" value="Chromosome"/>
</dbReference>
<dbReference type="HOGENOM" id="CLU_004430_0_0_7"/>
<feature type="coiled-coil region" evidence="4">
    <location>
        <begin position="1053"/>
        <end position="1080"/>
    </location>
</feature>
<dbReference type="PANTHER" id="PTHR42963:SF1">
    <property type="entry name" value="DUF4476 DOMAIN-CONTAINING PROTEIN"/>
    <property type="match status" value="1"/>
</dbReference>
<feature type="coiled-coil region" evidence="4">
    <location>
        <begin position="944"/>
        <end position="1018"/>
    </location>
</feature>
<dbReference type="InterPro" id="IPR050308">
    <property type="entry name" value="MukB/SMC"/>
</dbReference>
<evidence type="ECO:0000259" key="6">
    <source>
        <dbReference type="Pfam" id="PF04310"/>
    </source>
</evidence>
<feature type="domain" description="MukB N-terminal" evidence="6">
    <location>
        <begin position="2"/>
        <end position="221"/>
    </location>
</feature>
<dbReference type="GO" id="GO:0003677">
    <property type="term" value="F:DNA binding"/>
    <property type="evidence" value="ECO:0007669"/>
    <property type="project" value="UniProtKB-KW"/>
</dbReference>
<keyword evidence="3" id="KW-0238">DNA-binding</keyword>
<dbReference type="STRING" id="1254432.SCE1572_19425"/>
<proteinExistence type="predicted"/>
<dbReference type="GO" id="GO:0007059">
    <property type="term" value="P:chromosome segregation"/>
    <property type="evidence" value="ECO:0007669"/>
    <property type="project" value="InterPro"/>
</dbReference>
<keyword evidence="1" id="KW-0963">Cytoplasm</keyword>
<dbReference type="InterPro" id="IPR032520">
    <property type="entry name" value="MukB_hinge"/>
</dbReference>
<name>S4Y0Q7_SORCE</name>
<feature type="domain" description="MukB hinge" evidence="7">
    <location>
        <begin position="642"/>
        <end position="799"/>
    </location>
</feature>
<evidence type="ECO:0000256" key="2">
    <source>
        <dbReference type="ARBA" id="ARBA00023067"/>
    </source>
</evidence>
<dbReference type="Pfam" id="PF16330">
    <property type="entry name" value="MukB_hinge"/>
    <property type="match status" value="1"/>
</dbReference>
<evidence type="ECO:0000313" key="9">
    <source>
        <dbReference type="Proteomes" id="UP000014803"/>
    </source>
</evidence>
<evidence type="ECO:0008006" key="10">
    <source>
        <dbReference type="Google" id="ProtNLM"/>
    </source>
</evidence>
<dbReference type="InterPro" id="IPR042501">
    <property type="entry name" value="MukB_hinge_sf"/>
</dbReference>
<dbReference type="Gene3D" id="3.40.1140.10">
    <property type="match status" value="2"/>
</dbReference>
<dbReference type="Gene3D" id="1.20.5.420">
    <property type="entry name" value="Immunoglobulin FC, subunit C"/>
    <property type="match status" value="1"/>
</dbReference>
<keyword evidence="2" id="KW-0226">DNA condensation</keyword>
<feature type="coiled-coil region" evidence="4">
    <location>
        <begin position="620"/>
        <end position="661"/>
    </location>
</feature>
<dbReference type="PANTHER" id="PTHR42963">
    <property type="entry name" value="CHROMOSOME PARTITION PROTEIN MUKB"/>
    <property type="match status" value="1"/>
</dbReference>
<feature type="region of interest" description="Disordered" evidence="5">
    <location>
        <begin position="517"/>
        <end position="580"/>
    </location>
</feature>
<protein>
    <recommendedName>
        <fullName evidence="10">Chromosome partition protein MukB</fullName>
    </recommendedName>
</protein>
<gene>
    <name evidence="8" type="ORF">SCE1572_19425</name>
</gene>
<feature type="coiled-coil region" evidence="4">
    <location>
        <begin position="1221"/>
        <end position="1270"/>
    </location>
</feature>
<dbReference type="GO" id="GO:0009295">
    <property type="term" value="C:nucleoid"/>
    <property type="evidence" value="ECO:0007669"/>
    <property type="project" value="InterPro"/>
</dbReference>
<feature type="coiled-coil region" evidence="4">
    <location>
        <begin position="226"/>
        <end position="309"/>
    </location>
</feature>
<organism evidence="8 9">
    <name type="scientific">Sorangium cellulosum So0157-2</name>
    <dbReference type="NCBI Taxonomy" id="1254432"/>
    <lineage>
        <taxon>Bacteria</taxon>
        <taxon>Pseudomonadati</taxon>
        <taxon>Myxococcota</taxon>
        <taxon>Polyangia</taxon>
        <taxon>Polyangiales</taxon>
        <taxon>Polyangiaceae</taxon>
        <taxon>Sorangium</taxon>
    </lineage>
</organism>
<dbReference type="EMBL" id="CP003969">
    <property type="protein sequence ID" value="AGP36473.1"/>
    <property type="molecule type" value="Genomic_DNA"/>
</dbReference>
<feature type="coiled-coil region" evidence="4">
    <location>
        <begin position="400"/>
        <end position="458"/>
    </location>
</feature>
<dbReference type="RefSeq" id="WP_020735823.1">
    <property type="nucleotide sequence ID" value="NC_021658.1"/>
</dbReference>
<evidence type="ECO:0000313" key="8">
    <source>
        <dbReference type="EMBL" id="AGP36473.1"/>
    </source>
</evidence>
<dbReference type="OrthoDB" id="5477935at2"/>
<dbReference type="GO" id="GO:0030261">
    <property type="term" value="P:chromosome condensation"/>
    <property type="evidence" value="ECO:0007669"/>
    <property type="project" value="UniProtKB-KW"/>
</dbReference>
<dbReference type="Gene3D" id="3.30.70.3500">
    <property type="entry name" value="MukB, hinge domain"/>
    <property type="match status" value="1"/>
</dbReference>
<evidence type="ECO:0000256" key="3">
    <source>
        <dbReference type="ARBA" id="ARBA00023125"/>
    </source>
</evidence>
<dbReference type="PATRIC" id="fig|1254432.3.peg.4392"/>
<feature type="coiled-coil region" evidence="4">
    <location>
        <begin position="883"/>
        <end position="910"/>
    </location>
</feature>
<evidence type="ECO:0000256" key="1">
    <source>
        <dbReference type="ARBA" id="ARBA00022490"/>
    </source>
</evidence>
<dbReference type="NCBIfam" id="NF003422">
    <property type="entry name" value="PRK04863.1"/>
    <property type="match status" value="1"/>
</dbReference>
<dbReference type="eggNOG" id="COG3096">
    <property type="taxonomic scope" value="Bacteria"/>
</dbReference>
<dbReference type="Pfam" id="PF04310">
    <property type="entry name" value="MukB"/>
    <property type="match status" value="1"/>
</dbReference>
<evidence type="ECO:0000259" key="7">
    <source>
        <dbReference type="Pfam" id="PF16330"/>
    </source>
</evidence>
<reference evidence="8 9" key="1">
    <citation type="journal article" date="2013" name="Sci. Rep.">
        <title>Extraordinary expansion of a Sorangium cellulosum genome from an alkaline milieu.</title>
        <authorList>
            <person name="Han K."/>
            <person name="Li Z.F."/>
            <person name="Peng R."/>
            <person name="Zhu L.P."/>
            <person name="Zhou T."/>
            <person name="Wang L.G."/>
            <person name="Li S.G."/>
            <person name="Zhang X.B."/>
            <person name="Hu W."/>
            <person name="Wu Z.H."/>
            <person name="Qin N."/>
            <person name="Li Y.Z."/>
        </authorList>
    </citation>
    <scope>NUCLEOTIDE SEQUENCE [LARGE SCALE GENOMIC DNA]</scope>
    <source>
        <strain evidence="8 9">So0157-2</strain>
    </source>
</reference>
<evidence type="ECO:0000256" key="5">
    <source>
        <dbReference type="SAM" id="MobiDB-lite"/>
    </source>
</evidence>
<dbReference type="Pfam" id="PF13558">
    <property type="entry name" value="SbcC_Walker_B"/>
    <property type="match status" value="1"/>
</dbReference>
<evidence type="ECO:0000256" key="4">
    <source>
        <dbReference type="SAM" id="Coils"/>
    </source>
</evidence>
<keyword evidence="4" id="KW-0175">Coiled coil</keyword>
<sequence length="1474" mass="163120">MKRVQAAALALVNWRGVFCRTYDLDPNVTALEGTNGAGKTTVMIAAYVVLLPDMSRLRFTNLGEHGATGGDKGIWGRLGDPGRPSYAFLDLRLPRGERLLAGVHLERRAEPTVEPTPLIVTDLAAGAALEDVLLDRGELDRVPDLGRLREIVARSGARLTTFTSAKEYFAALFDRGVTPLRLATEEERGKLNELLRTSMTGGISRALTSELRGFLLREETGLADTLVRMRQNLDACRRTRQEVEAARRTEGEIREVYDAGQRMLAAAVHATKEAAEERAKRLDEARRALAAAESERGRLEIEVDDGRARRDVVRSEHAAVEAAGVTARGVVERTRRAREIDERIRERTARREEAAARQGAARAAWERAEGALGEARLRRDEAREDRERAARGLSDLQRGIEELARRAAAHRIAVASLEEAARRLPGEDVRPETAGEVIARCEARQEALDEEIVRLDREIGTAARRRREFAEVAGALGRIVGAEVPAAGAYERASQAIEESRRLLRLVEERPRLAPRLDEARAHARRQRAARGQADALSAPDRPLSTAADVAAAHRDAEDELRDAEERSRDEAEAARDAEAAREAARARARDLEALAIRWREVRTAADALSARAGQGISSREDLETLRAALQARRDEVRRGGEEAEARRRALQDEALRLEQAGGQVSRALLRARDLVGGELLAGRFEEVALEDAAAVEALLGPLHEAILVEDARGAAEVLAQATERPATVWLLGGDAPLALDEEGRPPGELLGRDALVRSAEGVRLTRLPERPTLGRRARSRRIRELKEEERERAERVEALRAEERGLDRALDEVARLLPDAAILERDDPRPELGAAREAGERAAEAARAHGEAASAARARAQGLARRTAALTRLLPEAWLLDARDFEAEAAALAARLAEAQRAEAELARTAPDRRIVEGRIEVLRAAPPSDGDLARMGARKAEAERARDEAGRALLALRRVEENRAALAWTDAEAALRRRRGLTPALSEQLDRAKQALDRAEERLDRAEAAERAAHQALQVAGGEVGSLDEALARHREELAETGVEDPSAAALERAERELAALEERRAALSVQERELSEEVVRREVRLDGARGREQDARRHAEDEERLFRPAQERWERLRGLAEAQGALASALSARFSAELAGAGSPNLWPRAREHGALLLERLGRAQDGAVVAAEIKGRIGSAELTSGEAYLEAWQRVRDWLLRRIPPQIAEVDDPIEALARLCEHLARLQDRLARQEGDLRGESSDVARNIETQIRKAQHNLRRMTEDLDQVRFGNIHGVQVRVQRVARMDQVLQALKEDPAQDLLFKTSMPIEEALEELFRRYAGGRTGGQRLLDYREYMDLRIEVRRQASATWELANPSQLSTGEAIGVGAAIMMVVLAAWERDANLLRGKRSLGTLRLLFLDEATRLSQDSLDVLFDLCRILELQLLIAAPEVARAEGNTTYRLVRRVDERGREEVLVTGRRVARELHG</sequence>
<feature type="compositionally biased region" description="Basic and acidic residues" evidence="5">
    <location>
        <begin position="564"/>
        <end position="580"/>
    </location>
</feature>
<dbReference type="InterPro" id="IPR007406">
    <property type="entry name" value="MukB_N_dom"/>
</dbReference>
<dbReference type="GO" id="GO:0005737">
    <property type="term" value="C:cytoplasm"/>
    <property type="evidence" value="ECO:0007669"/>
    <property type="project" value="TreeGrafter"/>
</dbReference>
<dbReference type="GO" id="GO:0005524">
    <property type="term" value="F:ATP binding"/>
    <property type="evidence" value="ECO:0007669"/>
    <property type="project" value="InterPro"/>
</dbReference>
<dbReference type="KEGG" id="scu:SCE1572_19425"/>